<proteinExistence type="predicted"/>
<evidence type="ECO:0000256" key="1">
    <source>
        <dbReference type="SAM" id="MobiDB-lite"/>
    </source>
</evidence>
<dbReference type="OrthoDB" id="1707722at2759"/>
<gene>
    <name evidence="3" type="primary">LOC101499688</name>
</gene>
<feature type="region of interest" description="Disordered" evidence="1">
    <location>
        <begin position="318"/>
        <end position="342"/>
    </location>
</feature>
<keyword evidence="2" id="KW-1185">Reference proteome</keyword>
<evidence type="ECO:0000313" key="2">
    <source>
        <dbReference type="Proteomes" id="UP000087171"/>
    </source>
</evidence>
<feature type="region of interest" description="Disordered" evidence="1">
    <location>
        <begin position="233"/>
        <end position="304"/>
    </location>
</feature>
<dbReference type="Proteomes" id="UP000087171">
    <property type="component" value="Chromosome Ca5"/>
</dbReference>
<dbReference type="RefSeq" id="XP_004499858.1">
    <property type="nucleotide sequence ID" value="XM_004499801.3"/>
</dbReference>
<reference evidence="3" key="2">
    <citation type="submission" date="2025-08" db="UniProtKB">
        <authorList>
            <consortium name="RefSeq"/>
        </authorList>
    </citation>
    <scope>IDENTIFICATION</scope>
    <source>
        <tissue evidence="3">Etiolated seedlings</tissue>
    </source>
</reference>
<accession>A0A1S2Y5R6</accession>
<feature type="region of interest" description="Disordered" evidence="1">
    <location>
        <begin position="490"/>
        <end position="529"/>
    </location>
</feature>
<sequence>MESGHRNGSNLRTNPSKSSSEGEQFNSKKKLDLPIPPFTSQDHIHFMPDATTTKGESATFLPSHLDSELHHTSPMMEKSDEISINRHLEPNLTNPFGETHLSLSSSSSQNPFLLLDDDATNITHVNPNKSENLHELQVPFETSFHQPSFMQHENGSITNSTPLGEMHMHHGHSSNDDMHGHHSSFPPSTYESTQENPFQVVEHHHDHVKDLHNHHYHTLPTIEQDYWNFPSHESTTTHHHHQSNHTYDDQTHASSPSKKIEPLFTIESTQNQKPDNISKASESSTQHHMHDSINISSKAKEDTNANATQKFGKDFHLASESSDDDIPISSMPKHEQKHTSDVVVVPETIQNPPIQTMERQEDDPAATSSSTQRIPLHVFSRSKSNTQWSTLSNESLFSIHMGNTSFSNEMAWLNKPGEMDNKLYGGVDDQMNTYSGGFPSNQLQPPPILPPQTQGTTTKFNDISQRTAEQHEGCLKVTEQKAVETMREVIMESSVTPKNKTKEDSTLGDGSTRSDKLSKSIDCSQNSDGSTKSFAFKVLTDGDKTLSSKHAEDTRKQLKQSGQQTVKGTSSAAQTPKSTPNASQNKWLSCFTCCH</sequence>
<evidence type="ECO:0000313" key="3">
    <source>
        <dbReference type="RefSeq" id="XP_004499858.1"/>
    </source>
</evidence>
<dbReference type="PaxDb" id="3827-XP_004499858.1"/>
<name>A0A1S2Y5R6_CICAR</name>
<feature type="region of interest" description="Disordered" evidence="1">
    <location>
        <begin position="156"/>
        <end position="193"/>
    </location>
</feature>
<dbReference type="PANTHER" id="PTHR33673:SF38">
    <property type="entry name" value="CHROMODOMAIN-HELICASE-DNA-BINDING PROTEIN 7-LIKE"/>
    <property type="match status" value="1"/>
</dbReference>
<protein>
    <submittedName>
        <fullName evidence="3">Lateral signaling target protein 2 homolog</fullName>
    </submittedName>
</protein>
<organism evidence="2 3">
    <name type="scientific">Cicer arietinum</name>
    <name type="common">Chickpea</name>
    <name type="synonym">Garbanzo</name>
    <dbReference type="NCBI Taxonomy" id="3827"/>
    <lineage>
        <taxon>Eukaryota</taxon>
        <taxon>Viridiplantae</taxon>
        <taxon>Streptophyta</taxon>
        <taxon>Embryophyta</taxon>
        <taxon>Tracheophyta</taxon>
        <taxon>Spermatophyta</taxon>
        <taxon>Magnoliopsida</taxon>
        <taxon>eudicotyledons</taxon>
        <taxon>Gunneridae</taxon>
        <taxon>Pentapetalae</taxon>
        <taxon>rosids</taxon>
        <taxon>fabids</taxon>
        <taxon>Fabales</taxon>
        <taxon>Fabaceae</taxon>
        <taxon>Papilionoideae</taxon>
        <taxon>50 kb inversion clade</taxon>
        <taxon>NPAAA clade</taxon>
        <taxon>Hologalegina</taxon>
        <taxon>IRL clade</taxon>
        <taxon>Cicereae</taxon>
        <taxon>Cicer</taxon>
    </lineage>
</organism>
<dbReference type="PANTHER" id="PTHR33673">
    <property type="entry name" value="SUPPRESSOR SRP40-LIKE PROTEIN"/>
    <property type="match status" value="1"/>
</dbReference>
<dbReference type="AlphaFoldDB" id="A0A1S2Y5R6"/>
<reference evidence="2" key="1">
    <citation type="journal article" date="2013" name="Nat. Biotechnol.">
        <title>Draft genome sequence of chickpea (Cicer arietinum) provides a resource for trait improvement.</title>
        <authorList>
            <person name="Varshney R.K."/>
            <person name="Song C."/>
            <person name="Saxena R.K."/>
            <person name="Azam S."/>
            <person name="Yu S."/>
            <person name="Sharpe A.G."/>
            <person name="Cannon S."/>
            <person name="Baek J."/>
            <person name="Rosen B.D."/>
            <person name="Tar'an B."/>
            <person name="Millan T."/>
            <person name="Zhang X."/>
            <person name="Ramsay L.D."/>
            <person name="Iwata A."/>
            <person name="Wang Y."/>
            <person name="Nelson W."/>
            <person name="Farmer A.D."/>
            <person name="Gaur P.M."/>
            <person name="Soderlund C."/>
            <person name="Penmetsa R.V."/>
            <person name="Xu C."/>
            <person name="Bharti A.K."/>
            <person name="He W."/>
            <person name="Winter P."/>
            <person name="Zhao S."/>
            <person name="Hane J.K."/>
            <person name="Carrasquilla-Garcia N."/>
            <person name="Condie J.A."/>
            <person name="Upadhyaya H.D."/>
            <person name="Luo M.C."/>
            <person name="Thudi M."/>
            <person name="Gowda C.L."/>
            <person name="Singh N.P."/>
            <person name="Lichtenzveig J."/>
            <person name="Gali K.K."/>
            <person name="Rubio J."/>
            <person name="Nadarajan N."/>
            <person name="Dolezel J."/>
            <person name="Bansal K.C."/>
            <person name="Xu X."/>
            <person name="Edwards D."/>
            <person name="Zhang G."/>
            <person name="Kahl G."/>
            <person name="Gil J."/>
            <person name="Singh K.B."/>
            <person name="Datta S.K."/>
            <person name="Jackson S.A."/>
            <person name="Wang J."/>
            <person name="Cook D.R."/>
        </authorList>
    </citation>
    <scope>NUCLEOTIDE SEQUENCE [LARGE SCALE GENOMIC DNA]</scope>
    <source>
        <strain evidence="2">cv. CDC Frontier</strain>
    </source>
</reference>
<feature type="region of interest" description="Disordered" evidence="1">
    <location>
        <begin position="546"/>
        <end position="583"/>
    </location>
</feature>
<dbReference type="KEGG" id="cam:101503524"/>
<feature type="compositionally biased region" description="Polar residues" evidence="1">
    <location>
        <begin position="266"/>
        <end position="286"/>
    </location>
</feature>
<feature type="compositionally biased region" description="Polar residues" evidence="1">
    <location>
        <begin position="1"/>
        <end position="25"/>
    </location>
</feature>
<feature type="compositionally biased region" description="Basic and acidic residues" evidence="1">
    <location>
        <begin position="546"/>
        <end position="556"/>
    </location>
</feature>
<dbReference type="eggNOG" id="ENOG502S0N9">
    <property type="taxonomic scope" value="Eukaryota"/>
</dbReference>
<feature type="region of interest" description="Disordered" evidence="1">
    <location>
        <begin position="1"/>
        <end position="34"/>
    </location>
</feature>
<feature type="compositionally biased region" description="Polar residues" evidence="1">
    <location>
        <begin position="559"/>
        <end position="583"/>
    </location>
</feature>
<feature type="region of interest" description="Disordered" evidence="1">
    <location>
        <begin position="353"/>
        <end position="372"/>
    </location>
</feature>